<organism evidence="2 3">
    <name type="scientific">Salinibacillus aidingensis</name>
    <dbReference type="NCBI Taxonomy" id="237684"/>
    <lineage>
        <taxon>Bacteria</taxon>
        <taxon>Bacillati</taxon>
        <taxon>Bacillota</taxon>
        <taxon>Bacilli</taxon>
        <taxon>Bacillales</taxon>
        <taxon>Bacillaceae</taxon>
        <taxon>Salinibacillus</taxon>
    </lineage>
</organism>
<dbReference type="RefSeq" id="WP_202925682.1">
    <property type="nucleotide sequence ID" value="NZ_BAAADO010000001.1"/>
</dbReference>
<accession>A0ABP3KHM4</accession>
<comment type="caution">
    <text evidence="2">The sequence shown here is derived from an EMBL/GenBank/DDBJ whole genome shotgun (WGS) entry which is preliminary data.</text>
</comment>
<reference evidence="3" key="1">
    <citation type="journal article" date="2019" name="Int. J. Syst. Evol. Microbiol.">
        <title>The Global Catalogue of Microorganisms (GCM) 10K type strain sequencing project: providing services to taxonomists for standard genome sequencing and annotation.</title>
        <authorList>
            <consortium name="The Broad Institute Genomics Platform"/>
            <consortium name="The Broad Institute Genome Sequencing Center for Infectious Disease"/>
            <person name="Wu L."/>
            <person name="Ma J."/>
        </authorList>
    </citation>
    <scope>NUCLEOTIDE SEQUENCE [LARGE SCALE GENOMIC DNA]</scope>
    <source>
        <strain evidence="3">JCM 12389</strain>
    </source>
</reference>
<evidence type="ECO:0008006" key="4">
    <source>
        <dbReference type="Google" id="ProtNLM"/>
    </source>
</evidence>
<dbReference type="Proteomes" id="UP001500880">
    <property type="component" value="Unassembled WGS sequence"/>
</dbReference>
<sequence>MAEETREYRTGQGVPLTGEYICQSGEIAKLNENDSFPRCPVTGQETTWKHENEEPSS</sequence>
<protein>
    <recommendedName>
        <fullName evidence="4">YjzC-like protein</fullName>
    </recommendedName>
</protein>
<keyword evidence="3" id="KW-1185">Reference proteome</keyword>
<evidence type="ECO:0000256" key="1">
    <source>
        <dbReference type="SAM" id="MobiDB-lite"/>
    </source>
</evidence>
<proteinExistence type="predicted"/>
<feature type="region of interest" description="Disordered" evidence="1">
    <location>
        <begin position="33"/>
        <end position="57"/>
    </location>
</feature>
<gene>
    <name evidence="2" type="ORF">GCM10008986_00680</name>
</gene>
<name>A0ABP3KHM4_9BACI</name>
<dbReference type="EMBL" id="BAAADO010000001">
    <property type="protein sequence ID" value="GAA0480050.1"/>
    <property type="molecule type" value="Genomic_DNA"/>
</dbReference>
<feature type="compositionally biased region" description="Basic and acidic residues" evidence="1">
    <location>
        <begin position="47"/>
        <end position="57"/>
    </location>
</feature>
<evidence type="ECO:0000313" key="2">
    <source>
        <dbReference type="EMBL" id="GAA0480050.1"/>
    </source>
</evidence>
<evidence type="ECO:0000313" key="3">
    <source>
        <dbReference type="Proteomes" id="UP001500880"/>
    </source>
</evidence>